<gene>
    <name evidence="1" type="ORF">SAMN02745220_04045</name>
</gene>
<accession>A0A1M7YG08</accession>
<dbReference type="STRING" id="1121416.SAMN02745220_04045"/>
<evidence type="ECO:0000313" key="1">
    <source>
        <dbReference type="EMBL" id="SHO51521.1"/>
    </source>
</evidence>
<proteinExistence type="predicted"/>
<reference evidence="1 2" key="1">
    <citation type="submission" date="2016-12" db="EMBL/GenBank/DDBJ databases">
        <authorList>
            <person name="Song W.-J."/>
            <person name="Kurnit D.M."/>
        </authorList>
    </citation>
    <scope>NUCLEOTIDE SEQUENCE [LARGE SCALE GENOMIC DNA]</scope>
    <source>
        <strain evidence="1 2">DSM 18488</strain>
    </source>
</reference>
<organism evidence="1 2">
    <name type="scientific">Desulfopila aestuarii DSM 18488</name>
    <dbReference type="NCBI Taxonomy" id="1121416"/>
    <lineage>
        <taxon>Bacteria</taxon>
        <taxon>Pseudomonadati</taxon>
        <taxon>Thermodesulfobacteriota</taxon>
        <taxon>Desulfobulbia</taxon>
        <taxon>Desulfobulbales</taxon>
        <taxon>Desulfocapsaceae</taxon>
        <taxon>Desulfopila</taxon>
    </lineage>
</organism>
<protein>
    <submittedName>
        <fullName evidence="1">Uncharacterized protein</fullName>
    </submittedName>
</protein>
<dbReference type="EMBL" id="FRFE01000026">
    <property type="protein sequence ID" value="SHO51521.1"/>
    <property type="molecule type" value="Genomic_DNA"/>
</dbReference>
<dbReference type="AlphaFoldDB" id="A0A1M7YG08"/>
<dbReference type="PANTHER" id="PTHR14097:SF7">
    <property type="entry name" value="OXIDOREDUCTASE HTATIP2"/>
    <property type="match status" value="1"/>
</dbReference>
<sequence>MGADENSQVFYSRIKGEMENALQKLTFPCLRIVRPSLLLGFRNELRFGERVGGPLGPLVNLLLQGNLKKYRPIEAECVGRFTVEVAKHKTFGGLHAYKSDEIATSCKML</sequence>
<dbReference type="Proteomes" id="UP000184603">
    <property type="component" value="Unassembled WGS sequence"/>
</dbReference>
<dbReference type="Gene3D" id="3.40.50.720">
    <property type="entry name" value="NAD(P)-binding Rossmann-like Domain"/>
    <property type="match status" value="1"/>
</dbReference>
<name>A0A1M7YG08_9BACT</name>
<dbReference type="InterPro" id="IPR036291">
    <property type="entry name" value="NAD(P)-bd_dom_sf"/>
</dbReference>
<keyword evidence="2" id="KW-1185">Reference proteome</keyword>
<dbReference type="PANTHER" id="PTHR14097">
    <property type="entry name" value="OXIDOREDUCTASE HTATIP2"/>
    <property type="match status" value="1"/>
</dbReference>
<dbReference type="SUPFAM" id="SSF51735">
    <property type="entry name" value="NAD(P)-binding Rossmann-fold domains"/>
    <property type="match status" value="1"/>
</dbReference>
<evidence type="ECO:0000313" key="2">
    <source>
        <dbReference type="Proteomes" id="UP000184603"/>
    </source>
</evidence>